<evidence type="ECO:0000313" key="1">
    <source>
        <dbReference type="EMBL" id="KAJ8668790.1"/>
    </source>
</evidence>
<protein>
    <submittedName>
        <fullName evidence="1">Uncharacterized protein</fullName>
    </submittedName>
</protein>
<sequence length="219" mass="24941">MISNVLAGIINYNQRLIGSKQNSHRLTSTCDGSRIIYQVVPGNDTSFSRTISSRESNQDSSSINGLEATHRHQDISKILEQTTYSDILILESASQGGDELPNTLIQQPSPHEFSSKYGSSGSSLNFRQAEDSVEEELPEDNHDESTDSNQEDIPEINRKKISKSKKKTIKATREHLSPEDLEKVRKSGRFRTRKWRNKKKWFQSNDTILDYSKNRHETS</sequence>
<organism evidence="1 2">
    <name type="scientific">Eretmocerus hayati</name>
    <dbReference type="NCBI Taxonomy" id="131215"/>
    <lineage>
        <taxon>Eukaryota</taxon>
        <taxon>Metazoa</taxon>
        <taxon>Ecdysozoa</taxon>
        <taxon>Arthropoda</taxon>
        <taxon>Hexapoda</taxon>
        <taxon>Insecta</taxon>
        <taxon>Pterygota</taxon>
        <taxon>Neoptera</taxon>
        <taxon>Endopterygota</taxon>
        <taxon>Hymenoptera</taxon>
        <taxon>Apocrita</taxon>
        <taxon>Proctotrupomorpha</taxon>
        <taxon>Chalcidoidea</taxon>
        <taxon>Aphelinidae</taxon>
        <taxon>Aphelininae</taxon>
        <taxon>Eretmocerus</taxon>
    </lineage>
</organism>
<dbReference type="Proteomes" id="UP001239111">
    <property type="component" value="Chromosome 3"/>
</dbReference>
<reference evidence="1" key="1">
    <citation type="submission" date="2023-04" db="EMBL/GenBank/DDBJ databases">
        <title>A chromosome-level genome assembly of the parasitoid wasp Eretmocerus hayati.</title>
        <authorList>
            <person name="Zhong Y."/>
            <person name="Liu S."/>
            <person name="Liu Y."/>
        </authorList>
    </citation>
    <scope>NUCLEOTIDE SEQUENCE</scope>
    <source>
        <strain evidence="1">ZJU_SS_LIU_2023</strain>
    </source>
</reference>
<gene>
    <name evidence="1" type="ORF">QAD02_000049</name>
</gene>
<accession>A0ACC2NGS1</accession>
<dbReference type="EMBL" id="CM056743">
    <property type="protein sequence ID" value="KAJ8668790.1"/>
    <property type="molecule type" value="Genomic_DNA"/>
</dbReference>
<evidence type="ECO:0000313" key="2">
    <source>
        <dbReference type="Proteomes" id="UP001239111"/>
    </source>
</evidence>
<comment type="caution">
    <text evidence="1">The sequence shown here is derived from an EMBL/GenBank/DDBJ whole genome shotgun (WGS) entry which is preliminary data.</text>
</comment>
<name>A0ACC2NGS1_9HYME</name>
<proteinExistence type="predicted"/>
<keyword evidence="2" id="KW-1185">Reference proteome</keyword>